<dbReference type="PANTHER" id="PTHR40621">
    <property type="entry name" value="TRANSCRIPTION FACTOR KAPC-RELATED"/>
    <property type="match status" value="1"/>
</dbReference>
<accession>U4LYE8</accession>
<dbReference type="GO" id="GO:0090575">
    <property type="term" value="C:RNA polymerase II transcription regulator complex"/>
    <property type="evidence" value="ECO:0007669"/>
    <property type="project" value="TreeGrafter"/>
</dbReference>
<dbReference type="InterPro" id="IPR046347">
    <property type="entry name" value="bZIP_sf"/>
</dbReference>
<dbReference type="OrthoDB" id="2590011at2759"/>
<dbReference type="InterPro" id="IPR050936">
    <property type="entry name" value="AP-1-like"/>
</dbReference>
<dbReference type="GO" id="GO:0000976">
    <property type="term" value="F:transcription cis-regulatory region binding"/>
    <property type="evidence" value="ECO:0007669"/>
    <property type="project" value="InterPro"/>
</dbReference>
<keyword evidence="5" id="KW-1185">Reference proteome</keyword>
<dbReference type="Gene3D" id="1.20.5.170">
    <property type="match status" value="1"/>
</dbReference>
<protein>
    <submittedName>
        <fullName evidence="4">Similar to AP-1-like transcription factor acc. no. Q01663</fullName>
    </submittedName>
</protein>
<dbReference type="CDD" id="cd14688">
    <property type="entry name" value="bZIP_YAP"/>
    <property type="match status" value="1"/>
</dbReference>
<evidence type="ECO:0000256" key="3">
    <source>
        <dbReference type="SAM" id="MobiDB-lite"/>
    </source>
</evidence>
<evidence type="ECO:0000313" key="4">
    <source>
        <dbReference type="EMBL" id="CCX34863.1"/>
    </source>
</evidence>
<keyword evidence="2" id="KW-0539">Nucleus</keyword>
<dbReference type="eggNOG" id="ENOG502QZI3">
    <property type="taxonomic scope" value="Eukaryota"/>
</dbReference>
<feature type="region of interest" description="Disordered" evidence="3">
    <location>
        <begin position="1"/>
        <end position="104"/>
    </location>
</feature>
<name>U4LYE8_PYROM</name>
<reference evidence="4 5" key="1">
    <citation type="journal article" date="2013" name="PLoS Genet.">
        <title>The genome and development-dependent transcriptomes of Pyronema confluens: a window into fungal evolution.</title>
        <authorList>
            <person name="Traeger S."/>
            <person name="Altegoer F."/>
            <person name="Freitag M."/>
            <person name="Gabaldon T."/>
            <person name="Kempken F."/>
            <person name="Kumar A."/>
            <person name="Marcet-Houben M."/>
            <person name="Poggeler S."/>
            <person name="Stajich J.E."/>
            <person name="Nowrousian M."/>
        </authorList>
    </citation>
    <scope>NUCLEOTIDE SEQUENCE [LARGE SCALE GENOMIC DNA]</scope>
    <source>
        <strain evidence="5">CBS 100304</strain>
        <tissue evidence="4">Vegetative mycelium</tissue>
    </source>
</reference>
<dbReference type="SUPFAM" id="SSF57959">
    <property type="entry name" value="Leucine zipper domain"/>
    <property type="match status" value="1"/>
</dbReference>
<feature type="compositionally biased region" description="Low complexity" evidence="3">
    <location>
        <begin position="33"/>
        <end position="59"/>
    </location>
</feature>
<evidence type="ECO:0000313" key="5">
    <source>
        <dbReference type="Proteomes" id="UP000018144"/>
    </source>
</evidence>
<dbReference type="EMBL" id="HF936636">
    <property type="protein sequence ID" value="CCX34863.1"/>
    <property type="molecule type" value="Genomic_DNA"/>
</dbReference>
<sequence length="216" mass="24537">MSGRMEMPRVPPEVEAGFPEHIQNHIYDIRGRSASYSSPSNPTLSDSSQPSSRSPFFSFLKINKPKEDGEKPKRRGPKPDSKPPLTRKQELNRQAQRTHRQRKEFYVKSLEKDVARLRETFTIITKEKTALLRENMRLKEILEQHGIVYDPDMDYGYGQNQYPRLTGTTITDTPITATGPLPPDTTYDHIGVDFVLAQTGETLHGAPNSSLYPPNV</sequence>
<dbReference type="Proteomes" id="UP000018144">
    <property type="component" value="Unassembled WGS sequence"/>
</dbReference>
<comment type="subcellular location">
    <subcellularLocation>
        <location evidence="1">Nucleus</location>
    </subcellularLocation>
</comment>
<evidence type="ECO:0000256" key="1">
    <source>
        <dbReference type="ARBA" id="ARBA00004123"/>
    </source>
</evidence>
<evidence type="ECO:0000256" key="2">
    <source>
        <dbReference type="ARBA" id="ARBA00023242"/>
    </source>
</evidence>
<gene>
    <name evidence="4" type="ORF">PCON_04381</name>
</gene>
<dbReference type="AlphaFoldDB" id="U4LYE8"/>
<feature type="compositionally biased region" description="Basic and acidic residues" evidence="3">
    <location>
        <begin position="64"/>
        <end position="91"/>
    </location>
</feature>
<organism evidence="4 5">
    <name type="scientific">Pyronema omphalodes (strain CBS 100304)</name>
    <name type="common">Pyronema confluens</name>
    <dbReference type="NCBI Taxonomy" id="1076935"/>
    <lineage>
        <taxon>Eukaryota</taxon>
        <taxon>Fungi</taxon>
        <taxon>Dikarya</taxon>
        <taxon>Ascomycota</taxon>
        <taxon>Pezizomycotina</taxon>
        <taxon>Pezizomycetes</taxon>
        <taxon>Pezizales</taxon>
        <taxon>Pyronemataceae</taxon>
        <taxon>Pyronema</taxon>
    </lineage>
</organism>
<dbReference type="GO" id="GO:0001228">
    <property type="term" value="F:DNA-binding transcription activator activity, RNA polymerase II-specific"/>
    <property type="evidence" value="ECO:0007669"/>
    <property type="project" value="TreeGrafter"/>
</dbReference>
<proteinExistence type="predicted"/>
<dbReference type="PANTHER" id="PTHR40621:SF6">
    <property type="entry name" value="AP-1-LIKE TRANSCRIPTION FACTOR YAP1-RELATED"/>
    <property type="match status" value="1"/>
</dbReference>